<accession>A0ABR9V7H1</accession>
<dbReference type="Proteomes" id="UP000654604">
    <property type="component" value="Unassembled WGS sequence"/>
</dbReference>
<evidence type="ECO:0000313" key="2">
    <source>
        <dbReference type="Proteomes" id="UP000654604"/>
    </source>
</evidence>
<keyword evidence="2" id="KW-1185">Reference proteome</keyword>
<dbReference type="EMBL" id="JADEWC010000058">
    <property type="protein sequence ID" value="MBE9223837.1"/>
    <property type="molecule type" value="Genomic_DNA"/>
</dbReference>
<protein>
    <submittedName>
        <fullName evidence="1">Transposase</fullName>
    </submittedName>
</protein>
<gene>
    <name evidence="1" type="ORF">IQ215_14160</name>
</gene>
<evidence type="ECO:0000313" key="1">
    <source>
        <dbReference type="EMBL" id="MBE9223837.1"/>
    </source>
</evidence>
<reference evidence="1 2" key="1">
    <citation type="submission" date="2020-10" db="EMBL/GenBank/DDBJ databases">
        <authorList>
            <person name="Castelo-Branco R."/>
            <person name="Eusebio N."/>
            <person name="Adriana R."/>
            <person name="Vieira A."/>
            <person name="Brugerolle De Fraissinette N."/>
            <person name="Rezende De Castro R."/>
            <person name="Schneider M.P."/>
            <person name="Vasconcelos V."/>
            <person name="Leao P.N."/>
        </authorList>
    </citation>
    <scope>NUCLEOTIDE SEQUENCE [LARGE SCALE GENOMIC DNA]</scope>
    <source>
        <strain evidence="1 2">LEGE 03274</strain>
    </source>
</reference>
<organism evidence="1 2">
    <name type="scientific">Cyanobacterium stanieri LEGE 03274</name>
    <dbReference type="NCBI Taxonomy" id="1828756"/>
    <lineage>
        <taxon>Bacteria</taxon>
        <taxon>Bacillati</taxon>
        <taxon>Cyanobacteriota</taxon>
        <taxon>Cyanophyceae</taxon>
        <taxon>Oscillatoriophycideae</taxon>
        <taxon>Chroococcales</taxon>
        <taxon>Geminocystaceae</taxon>
        <taxon>Cyanobacterium</taxon>
    </lineage>
</organism>
<comment type="caution">
    <text evidence="1">The sequence shown here is derived from an EMBL/GenBank/DDBJ whole genome shotgun (WGS) entry which is preliminary data.</text>
</comment>
<feature type="non-terminal residue" evidence="1">
    <location>
        <position position="55"/>
    </location>
</feature>
<proteinExistence type="predicted"/>
<name>A0ABR9V7H1_9CHRO</name>
<sequence length="55" mass="6526">MFILEYKLRGKPPQFKAIDEGIRTVQFVRNKCVSLWMNSQNVGKAEVYRYTTTLR</sequence>